<dbReference type="InterPro" id="IPR000620">
    <property type="entry name" value="EamA_dom"/>
</dbReference>
<name>A0A2G6KB54_9BACT</name>
<comment type="caution">
    <text evidence="3">The sequence shown here is derived from an EMBL/GenBank/DDBJ whole genome shotgun (WGS) entry which is preliminary data.</text>
</comment>
<accession>A0A2G6KB54</accession>
<evidence type="ECO:0000259" key="2">
    <source>
        <dbReference type="Pfam" id="PF00892"/>
    </source>
</evidence>
<organism evidence="3 4">
    <name type="scientific">candidate division KSB3 bacterium</name>
    <dbReference type="NCBI Taxonomy" id="2044937"/>
    <lineage>
        <taxon>Bacteria</taxon>
        <taxon>candidate division KSB3</taxon>
    </lineage>
</organism>
<keyword evidence="1" id="KW-1133">Transmembrane helix</keyword>
<feature type="transmembrane region" description="Helical" evidence="1">
    <location>
        <begin position="64"/>
        <end position="84"/>
    </location>
</feature>
<proteinExistence type="predicted"/>
<feature type="transmembrane region" description="Helical" evidence="1">
    <location>
        <begin position="96"/>
        <end position="114"/>
    </location>
</feature>
<feature type="transmembrane region" description="Helical" evidence="1">
    <location>
        <begin position="120"/>
        <end position="139"/>
    </location>
</feature>
<evidence type="ECO:0000313" key="4">
    <source>
        <dbReference type="Proteomes" id="UP000230821"/>
    </source>
</evidence>
<feature type="transmembrane region" description="Helical" evidence="1">
    <location>
        <begin position="246"/>
        <end position="264"/>
    </location>
</feature>
<dbReference type="SUPFAM" id="SSF103481">
    <property type="entry name" value="Multidrug resistance efflux transporter EmrE"/>
    <property type="match status" value="2"/>
</dbReference>
<feature type="domain" description="EamA" evidence="2">
    <location>
        <begin position="4"/>
        <end position="137"/>
    </location>
</feature>
<feature type="transmembrane region" description="Helical" evidence="1">
    <location>
        <begin position="6"/>
        <end position="28"/>
    </location>
</feature>
<dbReference type="InterPro" id="IPR037185">
    <property type="entry name" value="EmrE-like"/>
</dbReference>
<keyword evidence="1" id="KW-0472">Membrane</keyword>
<evidence type="ECO:0000256" key="1">
    <source>
        <dbReference type="SAM" id="Phobius"/>
    </source>
</evidence>
<feature type="transmembrane region" description="Helical" evidence="1">
    <location>
        <begin position="276"/>
        <end position="296"/>
    </location>
</feature>
<dbReference type="PANTHER" id="PTHR22911">
    <property type="entry name" value="ACYL-MALONYL CONDENSING ENZYME-RELATED"/>
    <property type="match status" value="1"/>
</dbReference>
<feature type="transmembrane region" description="Helical" evidence="1">
    <location>
        <begin position="222"/>
        <end position="240"/>
    </location>
</feature>
<dbReference type="Pfam" id="PF00892">
    <property type="entry name" value="EamA"/>
    <property type="match status" value="2"/>
</dbReference>
<protein>
    <submittedName>
        <fullName evidence="3">EamA family transporter</fullName>
    </submittedName>
</protein>
<dbReference type="GO" id="GO:0016020">
    <property type="term" value="C:membrane"/>
    <property type="evidence" value="ECO:0007669"/>
    <property type="project" value="InterPro"/>
</dbReference>
<gene>
    <name evidence="3" type="ORF">CSA56_13895</name>
</gene>
<keyword evidence="1" id="KW-0812">Transmembrane</keyword>
<dbReference type="Proteomes" id="UP000230821">
    <property type="component" value="Unassembled WGS sequence"/>
</dbReference>
<reference evidence="3 4" key="1">
    <citation type="submission" date="2017-10" db="EMBL/GenBank/DDBJ databases">
        <title>Novel microbial diversity and functional potential in the marine mammal oral microbiome.</title>
        <authorList>
            <person name="Dudek N.K."/>
            <person name="Sun C.L."/>
            <person name="Burstein D."/>
            <person name="Kantor R.S."/>
            <person name="Aliaga Goltsman D.S."/>
            <person name="Bik E.M."/>
            <person name="Thomas B.C."/>
            <person name="Banfield J.F."/>
            <person name="Relman D.A."/>
        </authorList>
    </citation>
    <scope>NUCLEOTIDE SEQUENCE [LARGE SCALE GENOMIC DNA]</scope>
    <source>
        <strain evidence="3">DOLJORAL78_47_16</strain>
    </source>
</reference>
<feature type="transmembrane region" description="Helical" evidence="1">
    <location>
        <begin position="151"/>
        <end position="176"/>
    </location>
</feature>
<feature type="transmembrane region" description="Helical" evidence="1">
    <location>
        <begin position="182"/>
        <end position="202"/>
    </location>
</feature>
<dbReference type="AlphaFoldDB" id="A0A2G6KB54"/>
<feature type="domain" description="EamA" evidence="2">
    <location>
        <begin position="154"/>
        <end position="295"/>
    </location>
</feature>
<dbReference type="PANTHER" id="PTHR22911:SF137">
    <property type="entry name" value="SOLUTE CARRIER FAMILY 35 MEMBER G2-RELATED"/>
    <property type="match status" value="1"/>
</dbReference>
<feature type="transmembrane region" description="Helical" evidence="1">
    <location>
        <begin position="40"/>
        <end position="58"/>
    </location>
</feature>
<evidence type="ECO:0000313" key="3">
    <source>
        <dbReference type="EMBL" id="PIE32884.1"/>
    </source>
</evidence>
<dbReference type="EMBL" id="PDSK01000106">
    <property type="protein sequence ID" value="PIE32884.1"/>
    <property type="molecule type" value="Genomic_DNA"/>
</dbReference>
<sequence>MPFLGEFSALATAALWATSSFLIASVAAKVGSVQANIGRMFVSLVFFLIAIYVFHLPLDLSAKQFTFLVLSALVGIVFGDTFLFKAFQQVGARVSMLIMSIAPAIAAILAYIFLGETLSWFGIFGILITLLGIAIVVLEKKSTGCDRFGRVTTSGLICAFFGALGQGGGVVLVKVAFLDGPINGIVAAGIRIAAALLLFVPLMVPLKQFHNPLPIVRQGKKIILFLVISSFFGTFLGVTLSQLAVAYAKVGIASTLIATSPVLMLPIARIVFKEDLSWKASGGAFLAVGGVAILFLV</sequence>